<evidence type="ECO:0000256" key="1">
    <source>
        <dbReference type="ARBA" id="ARBA00004496"/>
    </source>
</evidence>
<dbReference type="PANTHER" id="PTHR33602">
    <property type="entry name" value="REGULATORY PROTEIN RECX FAMILY PROTEIN"/>
    <property type="match status" value="1"/>
</dbReference>
<dbReference type="GO" id="GO:0006282">
    <property type="term" value="P:regulation of DNA repair"/>
    <property type="evidence" value="ECO:0007669"/>
    <property type="project" value="InterPro"/>
</dbReference>
<sequence length="224" mass="24317">MVHFVEDGGEQESLAPVTPLFRDRSSDASVAKSHESRERPAQRNVSGALSKSRGQSNRSSSDRHPNDPAPEATSATAESALLRKLRARSLSIREARAVIGAHISDADAQQELIDSFLERGYLDDAALAEQLIYSGTERKGQGRRAIAQTMMQRGISRDVSDAALAALPDDDDDRALDFARSKARSLRSVERQAALRRLAGQLGRRGFPGNVALSAARQALDELE</sequence>
<dbReference type="PANTHER" id="PTHR33602:SF1">
    <property type="entry name" value="REGULATORY PROTEIN RECX FAMILY PROTEIN"/>
    <property type="match status" value="1"/>
</dbReference>
<name>A0A7W3JP45_9MICO</name>
<feature type="compositionally biased region" description="Low complexity" evidence="5">
    <location>
        <begin position="69"/>
        <end position="80"/>
    </location>
</feature>
<organism evidence="7 8">
    <name type="scientific">Microbacterium halimionae</name>
    <dbReference type="NCBI Taxonomy" id="1526413"/>
    <lineage>
        <taxon>Bacteria</taxon>
        <taxon>Bacillati</taxon>
        <taxon>Actinomycetota</taxon>
        <taxon>Actinomycetes</taxon>
        <taxon>Micrococcales</taxon>
        <taxon>Microbacteriaceae</taxon>
        <taxon>Microbacterium</taxon>
    </lineage>
</organism>
<keyword evidence="8" id="KW-1185">Reference proteome</keyword>
<keyword evidence="4" id="KW-0963">Cytoplasm</keyword>
<dbReference type="AlphaFoldDB" id="A0A7W3JP45"/>
<comment type="similarity">
    <text evidence="2">Belongs to the RecX family.</text>
</comment>
<dbReference type="GO" id="GO:0005737">
    <property type="term" value="C:cytoplasm"/>
    <property type="evidence" value="ECO:0007669"/>
    <property type="project" value="UniProtKB-SubCell"/>
</dbReference>
<reference evidence="7 8" key="1">
    <citation type="submission" date="2020-07" db="EMBL/GenBank/DDBJ databases">
        <title>Sequencing the genomes of 1000 actinobacteria strains.</title>
        <authorList>
            <person name="Klenk H.-P."/>
        </authorList>
    </citation>
    <scope>NUCLEOTIDE SEQUENCE [LARGE SCALE GENOMIC DNA]</scope>
    <source>
        <strain evidence="7 8">DSM 27576</strain>
    </source>
</reference>
<accession>A0A7W3JP45</accession>
<feature type="compositionally biased region" description="Low complexity" evidence="5">
    <location>
        <begin position="50"/>
        <end position="59"/>
    </location>
</feature>
<comment type="subcellular location">
    <subcellularLocation>
        <location evidence="1">Cytoplasm</location>
    </subcellularLocation>
</comment>
<gene>
    <name evidence="7" type="ORF">FHX48_001518</name>
</gene>
<dbReference type="Proteomes" id="UP000526083">
    <property type="component" value="Unassembled WGS sequence"/>
</dbReference>
<dbReference type="EMBL" id="JACGWY010000002">
    <property type="protein sequence ID" value="MBA8816445.1"/>
    <property type="molecule type" value="Genomic_DNA"/>
</dbReference>
<proteinExistence type="inferred from homology"/>
<dbReference type="Gene3D" id="1.10.10.10">
    <property type="entry name" value="Winged helix-like DNA-binding domain superfamily/Winged helix DNA-binding domain"/>
    <property type="match status" value="1"/>
</dbReference>
<feature type="domain" description="RecX second three-helical" evidence="6">
    <location>
        <begin position="123"/>
        <end position="164"/>
    </location>
</feature>
<evidence type="ECO:0000256" key="2">
    <source>
        <dbReference type="ARBA" id="ARBA00009695"/>
    </source>
</evidence>
<evidence type="ECO:0000259" key="6">
    <source>
        <dbReference type="Pfam" id="PF02631"/>
    </source>
</evidence>
<feature type="region of interest" description="Disordered" evidence="5">
    <location>
        <begin position="1"/>
        <end position="80"/>
    </location>
</feature>
<dbReference type="InterPro" id="IPR003783">
    <property type="entry name" value="Regulatory_RecX"/>
</dbReference>
<evidence type="ECO:0000313" key="8">
    <source>
        <dbReference type="Proteomes" id="UP000526083"/>
    </source>
</evidence>
<protein>
    <recommendedName>
        <fullName evidence="3">Regulatory protein RecX</fullName>
    </recommendedName>
</protein>
<dbReference type="Pfam" id="PF02631">
    <property type="entry name" value="RecX_HTH2"/>
    <property type="match status" value="1"/>
</dbReference>
<dbReference type="InterPro" id="IPR036388">
    <property type="entry name" value="WH-like_DNA-bd_sf"/>
</dbReference>
<feature type="compositionally biased region" description="Basic and acidic residues" evidence="5">
    <location>
        <begin position="21"/>
        <end position="41"/>
    </location>
</feature>
<evidence type="ECO:0000256" key="5">
    <source>
        <dbReference type="SAM" id="MobiDB-lite"/>
    </source>
</evidence>
<dbReference type="RefSeq" id="WP_167047536.1">
    <property type="nucleotide sequence ID" value="NZ_JAAOZB010000001.1"/>
</dbReference>
<evidence type="ECO:0000256" key="3">
    <source>
        <dbReference type="ARBA" id="ARBA00018111"/>
    </source>
</evidence>
<evidence type="ECO:0000313" key="7">
    <source>
        <dbReference type="EMBL" id="MBA8816445.1"/>
    </source>
</evidence>
<comment type="caution">
    <text evidence="7">The sequence shown here is derived from an EMBL/GenBank/DDBJ whole genome shotgun (WGS) entry which is preliminary data.</text>
</comment>
<dbReference type="InterPro" id="IPR053924">
    <property type="entry name" value="RecX_HTH_2nd"/>
</dbReference>
<evidence type="ECO:0000256" key="4">
    <source>
        <dbReference type="ARBA" id="ARBA00022490"/>
    </source>
</evidence>